<evidence type="ECO:0000313" key="1">
    <source>
        <dbReference type="EMBL" id="KAB1081896.1"/>
    </source>
</evidence>
<dbReference type="RefSeq" id="WP_150996660.1">
    <property type="nucleotide sequence ID" value="NZ_BPQY01000163.1"/>
</dbReference>
<dbReference type="EMBL" id="VZZK01000001">
    <property type="protein sequence ID" value="KAB1081896.1"/>
    <property type="molecule type" value="Genomic_DNA"/>
</dbReference>
<name>A0A6L3T4M5_9HYPH</name>
<organism evidence="1 2">
    <name type="scientific">Methylobacterium soli</name>
    <dbReference type="NCBI Taxonomy" id="553447"/>
    <lineage>
        <taxon>Bacteria</taxon>
        <taxon>Pseudomonadati</taxon>
        <taxon>Pseudomonadota</taxon>
        <taxon>Alphaproteobacteria</taxon>
        <taxon>Hyphomicrobiales</taxon>
        <taxon>Methylobacteriaceae</taxon>
        <taxon>Methylobacterium</taxon>
    </lineage>
</organism>
<dbReference type="Proteomes" id="UP000474159">
    <property type="component" value="Unassembled WGS sequence"/>
</dbReference>
<evidence type="ECO:0000313" key="2">
    <source>
        <dbReference type="Proteomes" id="UP000474159"/>
    </source>
</evidence>
<gene>
    <name evidence="1" type="ORF">F6X53_02040</name>
</gene>
<keyword evidence="2" id="KW-1185">Reference proteome</keyword>
<proteinExistence type="predicted"/>
<comment type="caution">
    <text evidence="1">The sequence shown here is derived from an EMBL/GenBank/DDBJ whole genome shotgun (WGS) entry which is preliminary data.</text>
</comment>
<sequence length="88" mass="9592">MPIAALAANAVMQAERSQDRSQHRQEIPYSYHSGQNRRKFLRSSSNDLVTFAAVARAAADLWPIEHSRSGKRFASLAGHIPSTSQGAG</sequence>
<reference evidence="1 2" key="1">
    <citation type="submission" date="2019-09" db="EMBL/GenBank/DDBJ databases">
        <title>YIM 48816 draft genome.</title>
        <authorList>
            <person name="Jiang L."/>
        </authorList>
    </citation>
    <scope>NUCLEOTIDE SEQUENCE [LARGE SCALE GENOMIC DNA]</scope>
    <source>
        <strain evidence="1 2">YIM 48816</strain>
    </source>
</reference>
<accession>A0A6L3T4M5</accession>
<dbReference type="AlphaFoldDB" id="A0A6L3T4M5"/>
<protein>
    <submittedName>
        <fullName evidence="1">Uncharacterized protein</fullName>
    </submittedName>
</protein>